<dbReference type="AlphaFoldDB" id="A0A0F8Z4L3"/>
<dbReference type="Pfam" id="PF13578">
    <property type="entry name" value="Methyltransf_24"/>
    <property type="match status" value="1"/>
</dbReference>
<reference evidence="2" key="1">
    <citation type="journal article" date="2015" name="Nature">
        <title>Complex archaea that bridge the gap between prokaryotes and eukaryotes.</title>
        <authorList>
            <person name="Spang A."/>
            <person name="Saw J.H."/>
            <person name="Jorgensen S.L."/>
            <person name="Zaremba-Niedzwiedzka K."/>
            <person name="Martijn J."/>
            <person name="Lind A.E."/>
            <person name="van Eijk R."/>
            <person name="Schleper C."/>
            <person name="Guy L."/>
            <person name="Ettema T.J."/>
        </authorList>
    </citation>
    <scope>NUCLEOTIDE SEQUENCE</scope>
</reference>
<comment type="caution">
    <text evidence="2">The sequence shown here is derived from an EMBL/GenBank/DDBJ whole genome shotgun (WGS) entry which is preliminary data.</text>
</comment>
<dbReference type="Gene3D" id="3.40.50.150">
    <property type="entry name" value="Vaccinia Virus protein VP39"/>
    <property type="match status" value="1"/>
</dbReference>
<evidence type="ECO:0000256" key="1">
    <source>
        <dbReference type="SAM" id="Phobius"/>
    </source>
</evidence>
<gene>
    <name evidence="2" type="ORF">LCGC14_2818580</name>
</gene>
<evidence type="ECO:0008006" key="3">
    <source>
        <dbReference type="Google" id="ProtNLM"/>
    </source>
</evidence>
<protein>
    <recommendedName>
        <fullName evidence="3">Class I SAM-dependent methyltransferase</fullName>
    </recommendedName>
</protein>
<evidence type="ECO:0000313" key="2">
    <source>
        <dbReference type="EMBL" id="KKK80930.1"/>
    </source>
</evidence>
<feature type="transmembrane region" description="Helical" evidence="1">
    <location>
        <begin position="44"/>
        <end position="63"/>
    </location>
</feature>
<accession>A0A0F8Z4L3</accession>
<dbReference type="SUPFAM" id="SSF53335">
    <property type="entry name" value="S-adenosyl-L-methionine-dependent methyltransferases"/>
    <property type="match status" value="1"/>
</dbReference>
<keyword evidence="1" id="KW-0472">Membrane</keyword>
<keyword evidence="1" id="KW-0812">Transmembrane</keyword>
<organism evidence="2">
    <name type="scientific">marine sediment metagenome</name>
    <dbReference type="NCBI Taxonomy" id="412755"/>
    <lineage>
        <taxon>unclassified sequences</taxon>
        <taxon>metagenomes</taxon>
        <taxon>ecological metagenomes</taxon>
    </lineage>
</organism>
<name>A0A0F8Z4L3_9ZZZZ</name>
<proteinExistence type="predicted"/>
<keyword evidence="1" id="KW-1133">Transmembrane helix</keyword>
<dbReference type="InterPro" id="IPR029063">
    <property type="entry name" value="SAM-dependent_MTases_sf"/>
</dbReference>
<dbReference type="EMBL" id="LAZR01053353">
    <property type="protein sequence ID" value="KKK80930.1"/>
    <property type="molecule type" value="Genomic_DNA"/>
</dbReference>
<sequence length="174" mass="19479">MIDHMQTRGAALRVEERTFLVDSAKRTVIDFRSQARMVNIGVEYGASIWCLLAGAPAAAIYAIDRSFSRLIGMPSVIRLEGRSQDSNIRRRVRSPLHLVFVDGSHEELDVRADAVNFDPKVITGGMLIFHDYHNPKEFARIAGVARGVDSWFEEAQSVWAELEAPGSIRAFHKV</sequence>